<comment type="similarity">
    <text evidence="1">Belongs to the RelB/DinJ antitoxin family.</text>
</comment>
<dbReference type="Proteomes" id="UP001219297">
    <property type="component" value="Unassembled WGS sequence"/>
</dbReference>
<gene>
    <name evidence="3" type="ORF">PWJ81_01370</name>
</gene>
<evidence type="ECO:0000313" key="4">
    <source>
        <dbReference type="Proteomes" id="UP001219297"/>
    </source>
</evidence>
<dbReference type="InterPro" id="IPR007337">
    <property type="entry name" value="RelB/DinJ"/>
</dbReference>
<dbReference type="EMBL" id="JARBHI010000002">
    <property type="protein sequence ID" value="MDE1655721.1"/>
    <property type="molecule type" value="Genomic_DNA"/>
</dbReference>
<accession>A0ABT5V417</accession>
<protein>
    <submittedName>
        <fullName evidence="3">Type II toxin-antitoxin system RelB/DinJ family antitoxin</fullName>
    </submittedName>
</protein>
<proteinExistence type="inferred from homology"/>
<dbReference type="RefSeq" id="WP_274778276.1">
    <property type="nucleotide sequence ID" value="NZ_CAMXYX010000024.1"/>
</dbReference>
<comment type="caution">
    <text evidence="3">The sequence shown here is derived from an EMBL/GenBank/DDBJ whole genome shotgun (WGS) entry which is preliminary data.</text>
</comment>
<evidence type="ECO:0000256" key="2">
    <source>
        <dbReference type="ARBA" id="ARBA00022649"/>
    </source>
</evidence>
<keyword evidence="2" id="KW-1277">Toxin-antitoxin system</keyword>
<dbReference type="PANTHER" id="PTHR38781">
    <property type="entry name" value="ANTITOXIN DINJ-RELATED"/>
    <property type="match status" value="1"/>
</dbReference>
<dbReference type="NCBIfam" id="TIGR02384">
    <property type="entry name" value="RelB_DinJ"/>
    <property type="match status" value="1"/>
</dbReference>
<dbReference type="PANTHER" id="PTHR38781:SF1">
    <property type="entry name" value="ANTITOXIN DINJ-RELATED"/>
    <property type="match status" value="1"/>
</dbReference>
<evidence type="ECO:0000256" key="1">
    <source>
        <dbReference type="ARBA" id="ARBA00010562"/>
    </source>
</evidence>
<keyword evidence="4" id="KW-1185">Reference proteome</keyword>
<organism evidence="3 4">
    <name type="scientific">Actinotignum sanguinis</name>
    <dbReference type="NCBI Taxonomy" id="1445614"/>
    <lineage>
        <taxon>Bacteria</taxon>
        <taxon>Bacillati</taxon>
        <taxon>Actinomycetota</taxon>
        <taxon>Actinomycetes</taxon>
        <taxon>Actinomycetales</taxon>
        <taxon>Actinomycetaceae</taxon>
        <taxon>Actinotignum</taxon>
    </lineage>
</organism>
<dbReference type="Pfam" id="PF04221">
    <property type="entry name" value="RelB"/>
    <property type="match status" value="1"/>
</dbReference>
<reference evidence="3 4" key="1">
    <citation type="submission" date="2023-02" db="EMBL/GenBank/DDBJ databases">
        <title>Defining the Infant Male Urobiome and Moving Towards Mechanisms in Urobiome Research.</title>
        <authorList>
            <person name="Reasoner S."/>
            <person name="Flores V."/>
            <person name="Van Horn G."/>
            <person name="Morales G."/>
            <person name="Peard L."/>
            <person name="Abelson B."/>
            <person name="Manuel C."/>
            <person name="Lee J."/>
            <person name="Baker B."/>
            <person name="Williams T."/>
            <person name="Schmitz J."/>
            <person name="Clayton D."/>
            <person name="Hadjifrangiskou M."/>
        </authorList>
    </citation>
    <scope>NUCLEOTIDE SEQUENCE [LARGE SCALE GENOMIC DNA]</scope>
    <source>
        <strain evidence="3 4">AS1053</strain>
    </source>
</reference>
<sequence>MQSKTEGREMVSSSLTIRLDSELKNGAASVVESYGLDLSSVVRAFFTEMVNTNSIPLSFDYKRPNEESLRAIRETQEMIASGSGESYATGRDLIDTALT</sequence>
<name>A0ABT5V417_9ACTO</name>
<evidence type="ECO:0000313" key="3">
    <source>
        <dbReference type="EMBL" id="MDE1655721.1"/>
    </source>
</evidence>
<dbReference type="Gene3D" id="1.10.1220.10">
    <property type="entry name" value="Met repressor-like"/>
    <property type="match status" value="1"/>
</dbReference>
<dbReference type="InterPro" id="IPR013321">
    <property type="entry name" value="Arc_rbn_hlx_hlx"/>
</dbReference>